<feature type="region of interest" description="Disordered" evidence="1">
    <location>
        <begin position="34"/>
        <end position="78"/>
    </location>
</feature>
<evidence type="ECO:0000313" key="2">
    <source>
        <dbReference type="EMBL" id="QTB59692.1"/>
    </source>
</evidence>
<dbReference type="GeneID" id="92976646"/>
<dbReference type="EMBL" id="CP071754">
    <property type="protein sequence ID" value="QTB59692.1"/>
    <property type="molecule type" value="Genomic_DNA"/>
</dbReference>
<sequence length="115" mass="12231">MPIASGAPFHPCGIGAIAAPAVTVLNEYERPFRPASRLTRPGPAPRRACRRARRAAERRAARRRALRRRAAADAAAPAAPFHYSRIEAAAVRRATATTESHGDGANPPGIAAARY</sequence>
<dbReference type="RefSeq" id="WP_004200909.1">
    <property type="nucleotide sequence ID" value="NZ_CP016639.1"/>
</dbReference>
<evidence type="ECO:0000256" key="1">
    <source>
        <dbReference type="SAM" id="MobiDB-lite"/>
    </source>
</evidence>
<protein>
    <submittedName>
        <fullName evidence="2">Uncharacterized protein</fullName>
    </submittedName>
</protein>
<feature type="region of interest" description="Disordered" evidence="1">
    <location>
        <begin position="91"/>
        <end position="115"/>
    </location>
</feature>
<organism evidence="2">
    <name type="scientific">Burkholderia pseudomallei</name>
    <name type="common">Pseudomonas pseudomallei</name>
    <dbReference type="NCBI Taxonomy" id="28450"/>
    <lineage>
        <taxon>Bacteria</taxon>
        <taxon>Pseudomonadati</taxon>
        <taxon>Pseudomonadota</taxon>
        <taxon>Betaproteobacteria</taxon>
        <taxon>Burkholderiales</taxon>
        <taxon>Burkholderiaceae</taxon>
        <taxon>Burkholderia</taxon>
        <taxon>pseudomallei group</taxon>
    </lineage>
</organism>
<accession>A0A8A4DLY2</accession>
<feature type="compositionally biased region" description="Basic residues" evidence="1">
    <location>
        <begin position="60"/>
        <end position="69"/>
    </location>
</feature>
<dbReference type="AlphaFoldDB" id="A0A8A4DLY2"/>
<name>A0A8A4DLY2_BURPE</name>
<proteinExistence type="predicted"/>
<reference evidence="2" key="1">
    <citation type="submission" date="2021-03" db="EMBL/GenBank/DDBJ databases">
        <title>Complete genome of Burkholderia pseudomallei_VBP364.</title>
        <authorList>
            <person name="Balaji V."/>
            <person name="Yamuna B."/>
            <person name="Monisha P."/>
        </authorList>
    </citation>
    <scope>NUCLEOTIDE SEQUENCE</scope>
    <source>
        <strain evidence="2">VBP364</strain>
    </source>
</reference>
<gene>
    <name evidence="2" type="ORF">J3D99_16775</name>
</gene>